<keyword evidence="1" id="KW-0732">Signal</keyword>
<dbReference type="SUPFAM" id="SSF103515">
    <property type="entry name" value="Autotransporter"/>
    <property type="match status" value="1"/>
</dbReference>
<accession>A0ABV1GUB8</accession>
<dbReference type="InterPro" id="IPR021958">
    <property type="entry name" value="DUF3575"/>
</dbReference>
<keyword evidence="3" id="KW-1185">Reference proteome</keyword>
<name>A0ABV1GUB8_9BACT</name>
<sequence>MTRTIRKAGACALLFTLFAIQNALPQGYVKLNGLYALVGIINPAVEFAVTPKSTLQSEVVISPWKSFDGKHMTFAIFMGEYRRFFKEHNRGWYLGANIGMMAFDMSKPYIENWRLKFENRYCKGYGMMIGLCAGYEYQFGERWLLDAYVGWAWMDSHYNGYSFDGEIDMNPHRPVQPKHPDPFNGSSEWYPNKIGVSIGYRIFQPKRKTPDL</sequence>
<evidence type="ECO:0000313" key="2">
    <source>
        <dbReference type="EMBL" id="MEQ2543804.1"/>
    </source>
</evidence>
<evidence type="ECO:0000313" key="3">
    <source>
        <dbReference type="Proteomes" id="UP001460202"/>
    </source>
</evidence>
<gene>
    <name evidence="2" type="ORF">WMO46_02420</name>
</gene>
<protein>
    <submittedName>
        <fullName evidence="2">DUF3575 domain-containing protein</fullName>
    </submittedName>
</protein>
<dbReference type="Proteomes" id="UP001460202">
    <property type="component" value="Unassembled WGS sequence"/>
</dbReference>
<feature type="signal peptide" evidence="1">
    <location>
        <begin position="1"/>
        <end position="23"/>
    </location>
</feature>
<feature type="chain" id="PRO_5047222149" evidence="1">
    <location>
        <begin position="24"/>
        <end position="212"/>
    </location>
</feature>
<dbReference type="EMBL" id="JBBMFL010000002">
    <property type="protein sequence ID" value="MEQ2543804.1"/>
    <property type="molecule type" value="Genomic_DNA"/>
</dbReference>
<dbReference type="RefSeq" id="WP_349093719.1">
    <property type="nucleotide sequence ID" value="NZ_JBBMFL010000002.1"/>
</dbReference>
<proteinExistence type="predicted"/>
<comment type="caution">
    <text evidence="2">The sequence shown here is derived from an EMBL/GenBank/DDBJ whole genome shotgun (WGS) entry which is preliminary data.</text>
</comment>
<dbReference type="InterPro" id="IPR036709">
    <property type="entry name" value="Autotransporte_beta_dom_sf"/>
</dbReference>
<evidence type="ECO:0000256" key="1">
    <source>
        <dbReference type="SAM" id="SignalP"/>
    </source>
</evidence>
<reference evidence="2 3" key="1">
    <citation type="submission" date="2024-03" db="EMBL/GenBank/DDBJ databases">
        <title>Human intestinal bacterial collection.</title>
        <authorList>
            <person name="Pauvert C."/>
            <person name="Hitch T.C.A."/>
            <person name="Clavel T."/>
        </authorList>
    </citation>
    <scope>NUCLEOTIDE SEQUENCE [LARGE SCALE GENOMIC DNA]</scope>
    <source>
        <strain evidence="2 3">CLA-KB-H122</strain>
    </source>
</reference>
<organism evidence="2 3">
    <name type="scientific">Alistipes intestinihominis</name>
    <dbReference type="NCBI Taxonomy" id="3133172"/>
    <lineage>
        <taxon>Bacteria</taxon>
        <taxon>Pseudomonadati</taxon>
        <taxon>Bacteroidota</taxon>
        <taxon>Bacteroidia</taxon>
        <taxon>Bacteroidales</taxon>
        <taxon>Rikenellaceae</taxon>
        <taxon>Alistipes</taxon>
    </lineage>
</organism>
<dbReference type="Pfam" id="PF12099">
    <property type="entry name" value="DUF3575"/>
    <property type="match status" value="1"/>
</dbReference>